<evidence type="ECO:0000256" key="1">
    <source>
        <dbReference type="SAM" id="SignalP"/>
    </source>
</evidence>
<dbReference type="EMBL" id="JBHPON010000003">
    <property type="protein sequence ID" value="MFC6037385.1"/>
    <property type="molecule type" value="Genomic_DNA"/>
</dbReference>
<evidence type="ECO:0000313" key="2">
    <source>
        <dbReference type="EMBL" id="MFC6037385.1"/>
    </source>
</evidence>
<proteinExistence type="predicted"/>
<name>A0ABW1KZ83_9PROT</name>
<dbReference type="RefSeq" id="WP_379881219.1">
    <property type="nucleotide sequence ID" value="NZ_JBHPON010000003.1"/>
</dbReference>
<evidence type="ECO:0000313" key="3">
    <source>
        <dbReference type="Proteomes" id="UP001596116"/>
    </source>
</evidence>
<feature type="chain" id="PRO_5045378420" evidence="1">
    <location>
        <begin position="28"/>
        <end position="388"/>
    </location>
</feature>
<dbReference type="Proteomes" id="UP001596116">
    <property type="component" value="Unassembled WGS sequence"/>
</dbReference>
<reference evidence="2 3" key="1">
    <citation type="submission" date="2024-09" db="EMBL/GenBank/DDBJ databases">
        <authorList>
            <person name="Zhang Z.-H."/>
        </authorList>
    </citation>
    <scope>NUCLEOTIDE SEQUENCE [LARGE SCALE GENOMIC DNA]</scope>
    <source>
        <strain evidence="2 3">HHTR114</strain>
    </source>
</reference>
<feature type="signal peptide" evidence="1">
    <location>
        <begin position="1"/>
        <end position="27"/>
    </location>
</feature>
<protein>
    <submittedName>
        <fullName evidence="2">Uncharacterized protein</fullName>
    </submittedName>
</protein>
<keyword evidence="1" id="KW-0732">Signal</keyword>
<comment type="caution">
    <text evidence="2">The sequence shown here is derived from an EMBL/GenBank/DDBJ whole genome shotgun (WGS) entry which is preliminary data.</text>
</comment>
<organism evidence="2 3">
    <name type="scientific">Hyphococcus aureus</name>
    <dbReference type="NCBI Taxonomy" id="2666033"/>
    <lineage>
        <taxon>Bacteria</taxon>
        <taxon>Pseudomonadati</taxon>
        <taxon>Pseudomonadota</taxon>
        <taxon>Alphaproteobacteria</taxon>
        <taxon>Parvularculales</taxon>
        <taxon>Parvularculaceae</taxon>
        <taxon>Hyphococcus</taxon>
    </lineage>
</organism>
<gene>
    <name evidence="2" type="ORF">ACFMB1_17650</name>
</gene>
<sequence>MTLSRVWIKSSVLAATGVLVTATGALASDRCGEDLGKVSYFRRLAEVNSWAEPIVGVGEVSKTHAQKIAHFRIEVDGCGAIIDAQYFHGGVPKPIDENFSSNRLTPTSHLKIEREANKAFLHFFDHLDQRKNVFGEIFSVEIEYDDRERPISARLNNANGEISSSAFGYAEVGWVWDNDREGVETRYDENGDPIKSGAEFTFSEAVIVRDGSGFLTRLAIADDDYSVAIKRDGAGVRRSWRAVDSEGPRRGGAAHVAGIDYDYDENGYLQRAVYLDERGEASLGLSGHMGFRRLYNEAGNRLGYDFVDASGNVWIPPERGYAGQRFYWREDGVVRTRTEYVDEQGKLLDHPTRGYASIDHHFNSRNEEVRRVYRTAEGEVVNDESNIN</sequence>
<accession>A0ABW1KZ83</accession>
<keyword evidence="3" id="KW-1185">Reference proteome</keyword>